<evidence type="ECO:0000313" key="2">
    <source>
        <dbReference type="EMBL" id="MBB4135417.1"/>
    </source>
</evidence>
<dbReference type="GO" id="GO:0004497">
    <property type="term" value="F:monooxygenase activity"/>
    <property type="evidence" value="ECO:0007669"/>
    <property type="project" value="UniProtKB-KW"/>
</dbReference>
<dbReference type="InterPro" id="IPR050766">
    <property type="entry name" value="Bact_Lucif_Oxidored"/>
</dbReference>
<organism evidence="2 3">
    <name type="scientific">Gordonia humi</name>
    <dbReference type="NCBI Taxonomy" id="686429"/>
    <lineage>
        <taxon>Bacteria</taxon>
        <taxon>Bacillati</taxon>
        <taxon>Actinomycetota</taxon>
        <taxon>Actinomycetes</taxon>
        <taxon>Mycobacteriales</taxon>
        <taxon>Gordoniaceae</taxon>
        <taxon>Gordonia</taxon>
    </lineage>
</organism>
<feature type="domain" description="Luciferase-like" evidence="1">
    <location>
        <begin position="28"/>
        <end position="302"/>
    </location>
</feature>
<dbReference type="InterPro" id="IPR036661">
    <property type="entry name" value="Luciferase-like_sf"/>
</dbReference>
<dbReference type="PANTHER" id="PTHR30137:SF15">
    <property type="entry name" value="BLL6902 PROTEIN"/>
    <property type="match status" value="1"/>
</dbReference>
<keyword evidence="2" id="KW-0560">Oxidoreductase</keyword>
<gene>
    <name evidence="2" type="ORF">BKA16_001969</name>
</gene>
<dbReference type="SUPFAM" id="SSF51679">
    <property type="entry name" value="Bacterial luciferase-like"/>
    <property type="match status" value="1"/>
</dbReference>
<dbReference type="Gene3D" id="3.20.20.30">
    <property type="entry name" value="Luciferase-like domain"/>
    <property type="match status" value="1"/>
</dbReference>
<evidence type="ECO:0000259" key="1">
    <source>
        <dbReference type="Pfam" id="PF00296"/>
    </source>
</evidence>
<dbReference type="InterPro" id="IPR011251">
    <property type="entry name" value="Luciferase-like_dom"/>
</dbReference>
<dbReference type="Pfam" id="PF00296">
    <property type="entry name" value="Bac_luciferase"/>
    <property type="match status" value="1"/>
</dbReference>
<name>A0A840F7A8_9ACTN</name>
<dbReference type="Proteomes" id="UP000551501">
    <property type="component" value="Unassembled WGS sequence"/>
</dbReference>
<proteinExistence type="predicted"/>
<dbReference type="GO" id="GO:0016705">
    <property type="term" value="F:oxidoreductase activity, acting on paired donors, with incorporation or reduction of molecular oxygen"/>
    <property type="evidence" value="ECO:0007669"/>
    <property type="project" value="InterPro"/>
</dbReference>
<accession>A0A840F7A8</accession>
<comment type="caution">
    <text evidence="2">The sequence shown here is derived from an EMBL/GenBank/DDBJ whole genome shotgun (WGS) entry which is preliminary data.</text>
</comment>
<reference evidence="2 3" key="1">
    <citation type="submission" date="2020-08" db="EMBL/GenBank/DDBJ databases">
        <title>Sequencing the genomes of 1000 actinobacteria strains.</title>
        <authorList>
            <person name="Klenk H.-P."/>
        </authorList>
    </citation>
    <scope>NUCLEOTIDE SEQUENCE [LARGE SCALE GENOMIC DNA]</scope>
    <source>
        <strain evidence="2 3">DSM 45298</strain>
    </source>
</reference>
<sequence length="362" mass="39117">MEARAGTRIGAGVPDGRPFRLGFLLHLDGDLEPADAYRQAVDLFVTAEELGYDSGWVIHRHFRQGREHVSSPLVLLAAIAEHTSRIRLGTGVYVLPLDDPLRVAEDAATLDALSGGRLELGVGSGPFAGAWEAFGHDLGDRHRLFDASVGRLREVLDGTVLNSRGEALHPPGAGVRSRLWQATTSDRAIALDAARGVARGGDGLQLSRANAQRGGTVTQAQEHQARIVDAYLGAWTDPEKSPRVQISRAVYPHPDRAAAVREVTPGIRRWQSWSTHDDAKRTVGVEEYLAADRALIGPSEQIAGELLADPALAQMTDLLVSFVPGVPAFDEHRRLLADTAAELSPLLGWRPSRRSTQIGAHR</sequence>
<keyword evidence="3" id="KW-1185">Reference proteome</keyword>
<dbReference type="AlphaFoldDB" id="A0A840F7A8"/>
<keyword evidence="2" id="KW-0503">Monooxygenase</keyword>
<dbReference type="GO" id="GO:0005829">
    <property type="term" value="C:cytosol"/>
    <property type="evidence" value="ECO:0007669"/>
    <property type="project" value="TreeGrafter"/>
</dbReference>
<evidence type="ECO:0000313" key="3">
    <source>
        <dbReference type="Proteomes" id="UP000551501"/>
    </source>
</evidence>
<dbReference type="PANTHER" id="PTHR30137">
    <property type="entry name" value="LUCIFERASE-LIKE MONOOXYGENASE"/>
    <property type="match status" value="1"/>
</dbReference>
<dbReference type="EMBL" id="JACIFP010000001">
    <property type="protein sequence ID" value="MBB4135417.1"/>
    <property type="molecule type" value="Genomic_DNA"/>
</dbReference>
<protein>
    <submittedName>
        <fullName evidence="2">Alkanesulfonate monooxygenase SsuD/methylene tetrahydromethanopterin reductase-like flavin-dependent oxidoreductase (Luciferase family)</fullName>
    </submittedName>
</protein>
<dbReference type="RefSeq" id="WP_183370462.1">
    <property type="nucleotide sequence ID" value="NZ_BAABHL010000065.1"/>
</dbReference>